<dbReference type="STRING" id="644358.A0A0C4DXY3"/>
<dbReference type="Pfam" id="PF01738">
    <property type="entry name" value="DLH"/>
    <property type="match status" value="1"/>
</dbReference>
<dbReference type="Gene3D" id="3.40.50.1820">
    <property type="entry name" value="alpha/beta hydrolase"/>
    <property type="match status" value="1"/>
</dbReference>
<evidence type="ECO:0000313" key="2">
    <source>
        <dbReference type="EMBL" id="KLU85870.1"/>
    </source>
</evidence>
<name>A0A0C4DXY3_MAGP6</name>
<dbReference type="GO" id="GO:0016787">
    <property type="term" value="F:hydrolase activity"/>
    <property type="evidence" value="ECO:0007669"/>
    <property type="project" value="UniProtKB-KW"/>
</dbReference>
<protein>
    <submittedName>
        <fullName evidence="2">Dienelactone hydrolase</fullName>
    </submittedName>
</protein>
<gene>
    <name evidence="2" type="ORF">MAPG_04890</name>
</gene>
<dbReference type="AlphaFoldDB" id="A0A0C4DXY3"/>
<keyword evidence="4" id="KW-1185">Reference proteome</keyword>
<dbReference type="Proteomes" id="UP000011715">
    <property type="component" value="Unassembled WGS sequence"/>
</dbReference>
<evidence type="ECO:0000259" key="1">
    <source>
        <dbReference type="Pfam" id="PF01738"/>
    </source>
</evidence>
<dbReference type="InterPro" id="IPR029058">
    <property type="entry name" value="AB_hydrolase_fold"/>
</dbReference>
<dbReference type="SUPFAM" id="SSF53474">
    <property type="entry name" value="alpha/beta-Hydrolases"/>
    <property type="match status" value="1"/>
</dbReference>
<evidence type="ECO:0000313" key="4">
    <source>
        <dbReference type="Proteomes" id="UP000011715"/>
    </source>
</evidence>
<reference evidence="3" key="5">
    <citation type="submission" date="2015-06" db="UniProtKB">
        <authorList>
            <consortium name="EnsemblFungi"/>
        </authorList>
    </citation>
    <scope>IDENTIFICATION</scope>
    <source>
        <strain evidence="3">ATCC 64411</strain>
    </source>
</reference>
<accession>A0A0C4DXY3</accession>
<reference evidence="4" key="2">
    <citation type="submission" date="2010-05" db="EMBL/GenBank/DDBJ databases">
        <title>The genome sequence of Magnaporthe poae strain ATCC 64411.</title>
        <authorList>
            <person name="Ma L.-J."/>
            <person name="Dead R."/>
            <person name="Young S."/>
            <person name="Zeng Q."/>
            <person name="Koehrsen M."/>
            <person name="Alvarado L."/>
            <person name="Berlin A."/>
            <person name="Chapman S.B."/>
            <person name="Chen Z."/>
            <person name="Freedman E."/>
            <person name="Gellesch M."/>
            <person name="Goldberg J."/>
            <person name="Griggs A."/>
            <person name="Gujja S."/>
            <person name="Heilman E.R."/>
            <person name="Heiman D."/>
            <person name="Hepburn T."/>
            <person name="Howarth C."/>
            <person name="Jen D."/>
            <person name="Larson L."/>
            <person name="Mehta T."/>
            <person name="Neiman D."/>
            <person name="Pearson M."/>
            <person name="Roberts A."/>
            <person name="Saif S."/>
            <person name="Shea T."/>
            <person name="Shenoy N."/>
            <person name="Sisk P."/>
            <person name="Stolte C."/>
            <person name="Sykes S."/>
            <person name="Walk T."/>
            <person name="White J."/>
            <person name="Yandava C."/>
            <person name="Haas B."/>
            <person name="Nusbaum C."/>
            <person name="Birren B."/>
        </authorList>
    </citation>
    <scope>NUCLEOTIDE SEQUENCE [LARGE SCALE GENOMIC DNA]</scope>
    <source>
        <strain evidence="4">ATCC 64411 / 73-15</strain>
    </source>
</reference>
<reference evidence="2" key="1">
    <citation type="submission" date="2010-05" db="EMBL/GenBank/DDBJ databases">
        <title>The Genome Sequence of Magnaporthe poae strain ATCC 64411.</title>
        <authorList>
            <consortium name="The Broad Institute Genome Sequencing Platform"/>
            <consortium name="Broad Institute Genome Sequencing Center for Infectious Disease"/>
            <person name="Ma L.-J."/>
            <person name="Dead R."/>
            <person name="Young S."/>
            <person name="Zeng Q."/>
            <person name="Koehrsen M."/>
            <person name="Alvarado L."/>
            <person name="Berlin A."/>
            <person name="Chapman S.B."/>
            <person name="Chen Z."/>
            <person name="Freedman E."/>
            <person name="Gellesch M."/>
            <person name="Goldberg J."/>
            <person name="Griggs A."/>
            <person name="Gujja S."/>
            <person name="Heilman E.R."/>
            <person name="Heiman D."/>
            <person name="Hepburn T."/>
            <person name="Howarth C."/>
            <person name="Jen D."/>
            <person name="Larson L."/>
            <person name="Mehta T."/>
            <person name="Neiman D."/>
            <person name="Pearson M."/>
            <person name="Roberts A."/>
            <person name="Saif S."/>
            <person name="Shea T."/>
            <person name="Shenoy N."/>
            <person name="Sisk P."/>
            <person name="Stolte C."/>
            <person name="Sykes S."/>
            <person name="Walk T."/>
            <person name="White J."/>
            <person name="Yandava C."/>
            <person name="Haas B."/>
            <person name="Nusbaum C."/>
            <person name="Birren B."/>
        </authorList>
    </citation>
    <scope>NUCLEOTIDE SEQUENCE</scope>
    <source>
        <strain evidence="2">ATCC 64411</strain>
    </source>
</reference>
<reference evidence="3" key="4">
    <citation type="journal article" date="2015" name="G3 (Bethesda)">
        <title>Genome sequences of three phytopathogenic species of the Magnaporthaceae family of fungi.</title>
        <authorList>
            <person name="Okagaki L.H."/>
            <person name="Nunes C.C."/>
            <person name="Sailsbery J."/>
            <person name="Clay B."/>
            <person name="Brown D."/>
            <person name="John T."/>
            <person name="Oh Y."/>
            <person name="Young N."/>
            <person name="Fitzgerald M."/>
            <person name="Haas B.J."/>
            <person name="Zeng Q."/>
            <person name="Young S."/>
            <person name="Adiconis X."/>
            <person name="Fan L."/>
            <person name="Levin J.Z."/>
            <person name="Mitchell T.K."/>
            <person name="Okubara P.A."/>
            <person name="Farman M.L."/>
            <person name="Kohn L.M."/>
            <person name="Birren B."/>
            <person name="Ma L.-J."/>
            <person name="Dean R.A."/>
        </authorList>
    </citation>
    <scope>NUCLEOTIDE SEQUENCE</scope>
    <source>
        <strain evidence="3">ATCC 64411 / 73-15</strain>
    </source>
</reference>
<dbReference type="PANTHER" id="PTHR17630:SF44">
    <property type="entry name" value="PROTEIN AIM2"/>
    <property type="match status" value="1"/>
</dbReference>
<dbReference type="EMBL" id="GL876969">
    <property type="protein sequence ID" value="KLU85870.1"/>
    <property type="molecule type" value="Genomic_DNA"/>
</dbReference>
<dbReference type="EMBL" id="ADBL01001139">
    <property type="status" value="NOT_ANNOTATED_CDS"/>
    <property type="molecule type" value="Genomic_DNA"/>
</dbReference>
<evidence type="ECO:0000313" key="3">
    <source>
        <dbReference type="EnsemblFungi" id="MAPG_04890T0"/>
    </source>
</evidence>
<feature type="domain" description="Dienelactone hydrolase" evidence="1">
    <location>
        <begin position="31"/>
        <end position="245"/>
    </location>
</feature>
<dbReference type="OMA" id="GDNPHTP"/>
<organism evidence="3 4">
    <name type="scientific">Magnaporthiopsis poae (strain ATCC 64411 / 73-15)</name>
    <name type="common">Kentucky bluegrass fungus</name>
    <name type="synonym">Magnaporthe poae</name>
    <dbReference type="NCBI Taxonomy" id="644358"/>
    <lineage>
        <taxon>Eukaryota</taxon>
        <taxon>Fungi</taxon>
        <taxon>Dikarya</taxon>
        <taxon>Ascomycota</taxon>
        <taxon>Pezizomycotina</taxon>
        <taxon>Sordariomycetes</taxon>
        <taxon>Sordariomycetidae</taxon>
        <taxon>Magnaporthales</taxon>
        <taxon>Magnaporthaceae</taxon>
        <taxon>Magnaporthiopsis</taxon>
    </lineage>
</organism>
<dbReference type="eggNOG" id="KOG3043">
    <property type="taxonomic scope" value="Eukaryota"/>
</dbReference>
<proteinExistence type="predicted"/>
<dbReference type="VEuPathDB" id="FungiDB:MAPG_04890"/>
<dbReference type="EnsemblFungi" id="MAPG_04890T0">
    <property type="protein sequence ID" value="MAPG_04890T0"/>
    <property type="gene ID" value="MAPG_04890"/>
</dbReference>
<sequence>MASNPPARCCTVGVKHEGTPTGKMVKVDNWDAYLAVPDQPRKDVAILMLPDVIGIWQNSQLLADQFAANGYTTMILDIYNGDALSLNRPEDFDFAAWKDKGSDGKNPHTPAAVDPIVEAAVKQLRSDHGVKRLGSIGYCFGAKYVCRHFKSGIDVGFLCHPSFVDEEELEVVGPLGIAAAETDSIFPATKRHRSEEILKKTGQPYQISLYSGVVHGFTVRGNMANKVERFAKEAAFHQAVQWFDAWL</sequence>
<keyword evidence="2" id="KW-0378">Hydrolase</keyword>
<reference evidence="2" key="3">
    <citation type="submission" date="2011-03" db="EMBL/GenBank/DDBJ databases">
        <title>Annotation of Magnaporthe poae ATCC 64411.</title>
        <authorList>
            <person name="Ma L.-J."/>
            <person name="Dead R."/>
            <person name="Young S.K."/>
            <person name="Zeng Q."/>
            <person name="Gargeya S."/>
            <person name="Fitzgerald M."/>
            <person name="Haas B."/>
            <person name="Abouelleil A."/>
            <person name="Alvarado L."/>
            <person name="Arachchi H.M."/>
            <person name="Berlin A."/>
            <person name="Brown A."/>
            <person name="Chapman S.B."/>
            <person name="Chen Z."/>
            <person name="Dunbar C."/>
            <person name="Freedman E."/>
            <person name="Gearin G."/>
            <person name="Gellesch M."/>
            <person name="Goldberg J."/>
            <person name="Griggs A."/>
            <person name="Gujja S."/>
            <person name="Heiman D."/>
            <person name="Howarth C."/>
            <person name="Larson L."/>
            <person name="Lui A."/>
            <person name="MacDonald P.J.P."/>
            <person name="Mehta T."/>
            <person name="Montmayeur A."/>
            <person name="Murphy C."/>
            <person name="Neiman D."/>
            <person name="Pearson M."/>
            <person name="Priest M."/>
            <person name="Roberts A."/>
            <person name="Saif S."/>
            <person name="Shea T."/>
            <person name="Shenoy N."/>
            <person name="Sisk P."/>
            <person name="Stolte C."/>
            <person name="Sykes S."/>
            <person name="Yandava C."/>
            <person name="Wortman J."/>
            <person name="Nusbaum C."/>
            <person name="Birren B."/>
        </authorList>
    </citation>
    <scope>NUCLEOTIDE SEQUENCE</scope>
    <source>
        <strain evidence="2">ATCC 64411</strain>
    </source>
</reference>
<dbReference type="PANTHER" id="PTHR17630">
    <property type="entry name" value="DIENELACTONE HYDROLASE"/>
    <property type="match status" value="1"/>
</dbReference>
<dbReference type="InterPro" id="IPR002925">
    <property type="entry name" value="Dienelactn_hydro"/>
</dbReference>
<dbReference type="OrthoDB" id="17560at2759"/>